<dbReference type="EMBL" id="LJSN01000003">
    <property type="protein sequence ID" value="PNE37377.1"/>
    <property type="molecule type" value="Genomic_DNA"/>
</dbReference>
<feature type="compositionally biased region" description="Basic residues" evidence="1">
    <location>
        <begin position="85"/>
        <end position="100"/>
    </location>
</feature>
<dbReference type="Proteomes" id="UP000236047">
    <property type="component" value="Unassembled WGS sequence"/>
</dbReference>
<accession>A0A2N8P8N5</accession>
<keyword evidence="3" id="KW-1185">Reference proteome</keyword>
<name>A0A2N8P8N5_STRNR</name>
<dbReference type="AlphaFoldDB" id="A0A2N8P8N5"/>
<gene>
    <name evidence="2" type="ORF">AOB60_23965</name>
</gene>
<evidence type="ECO:0000313" key="3">
    <source>
        <dbReference type="Proteomes" id="UP000236047"/>
    </source>
</evidence>
<proteinExistence type="predicted"/>
<evidence type="ECO:0000313" key="2">
    <source>
        <dbReference type="EMBL" id="PNE37377.1"/>
    </source>
</evidence>
<reference evidence="3" key="1">
    <citation type="submission" date="2015-09" db="EMBL/GenBank/DDBJ databases">
        <authorList>
            <person name="Graham D.E."/>
            <person name="Mahan K.M."/>
            <person name="Klingeman D.M."/>
            <person name="Fida T."/>
            <person name="Giannone R.J."/>
            <person name="Hettich R.L."/>
            <person name="Parry R.J."/>
            <person name="Spain J.C."/>
        </authorList>
    </citation>
    <scope>NUCLEOTIDE SEQUENCE [LARGE SCALE GENOMIC DNA]</scope>
    <source>
        <strain evidence="3">JCM 4701</strain>
    </source>
</reference>
<protein>
    <submittedName>
        <fullName evidence="2">Uncharacterized protein</fullName>
    </submittedName>
</protein>
<feature type="region of interest" description="Disordered" evidence="1">
    <location>
        <begin position="67"/>
        <end position="133"/>
    </location>
</feature>
<comment type="caution">
    <text evidence="2">The sequence shown here is derived from an EMBL/GenBank/DDBJ whole genome shotgun (WGS) entry which is preliminary data.</text>
</comment>
<evidence type="ECO:0000256" key="1">
    <source>
        <dbReference type="SAM" id="MobiDB-lite"/>
    </source>
</evidence>
<sequence length="133" mass="14712">MSDDDLVIAHDQRLSTVEAHLTVEAQLHQDVSLARVVQTCGGCPSQWDAWTTKGQYPYLRYRHGEGTVEQPSTSADGLFRSPRTAPRHALRRHAPVHGPRRGRDPNVSRLDAAAPRTRRGHPPPASGIPGCRR</sequence>
<organism evidence="2 3">
    <name type="scientific">Streptomyces noursei</name>
    <name type="common">Streptomyces albulus</name>
    <dbReference type="NCBI Taxonomy" id="1971"/>
    <lineage>
        <taxon>Bacteria</taxon>
        <taxon>Bacillati</taxon>
        <taxon>Actinomycetota</taxon>
        <taxon>Actinomycetes</taxon>
        <taxon>Kitasatosporales</taxon>
        <taxon>Streptomycetaceae</taxon>
        <taxon>Streptomyces</taxon>
    </lineage>
</organism>